<evidence type="ECO:0000313" key="2">
    <source>
        <dbReference type="EMBL" id="MDI6451741.1"/>
    </source>
</evidence>
<dbReference type="AlphaFoldDB" id="A0AAW6U884"/>
<dbReference type="GO" id="GO:0005524">
    <property type="term" value="F:ATP binding"/>
    <property type="evidence" value="ECO:0007669"/>
    <property type="project" value="InterPro"/>
</dbReference>
<dbReference type="Pfam" id="PF13304">
    <property type="entry name" value="AAA_21"/>
    <property type="match status" value="1"/>
</dbReference>
<feature type="domain" description="ATPase AAA-type core" evidence="1">
    <location>
        <begin position="103"/>
        <end position="223"/>
    </location>
</feature>
<keyword evidence="3" id="KW-1185">Reference proteome</keyword>
<dbReference type="GO" id="GO:0016887">
    <property type="term" value="F:ATP hydrolysis activity"/>
    <property type="evidence" value="ECO:0007669"/>
    <property type="project" value="InterPro"/>
</dbReference>
<comment type="caution">
    <text evidence="2">The sequence shown here is derived from an EMBL/GenBank/DDBJ whole genome shotgun (WGS) entry which is preliminary data.</text>
</comment>
<protein>
    <submittedName>
        <fullName evidence="2">AAA family ATPase</fullName>
    </submittedName>
</protein>
<dbReference type="RefSeq" id="WP_349247148.1">
    <property type="nucleotide sequence ID" value="NZ_JASCXX010000051.1"/>
</dbReference>
<dbReference type="PANTHER" id="PTHR43581">
    <property type="entry name" value="ATP/GTP PHOSPHATASE"/>
    <property type="match status" value="1"/>
</dbReference>
<evidence type="ECO:0000313" key="3">
    <source>
        <dbReference type="Proteomes" id="UP001431776"/>
    </source>
</evidence>
<dbReference type="EMBL" id="JASCXX010000051">
    <property type="protein sequence ID" value="MDI6451741.1"/>
    <property type="molecule type" value="Genomic_DNA"/>
</dbReference>
<gene>
    <name evidence="2" type="ORF">QJ522_21955</name>
</gene>
<accession>A0AAW6U884</accession>
<dbReference type="InterPro" id="IPR027417">
    <property type="entry name" value="P-loop_NTPase"/>
</dbReference>
<reference evidence="2" key="1">
    <citation type="submission" date="2023-05" db="EMBL/GenBank/DDBJ databases">
        <title>Anaerotaeda fermentans gen. nov., sp. nov., a novel anaerobic planctomycete of the new family within the order Sedimentisphaerales isolated from Taman Peninsula, Russia.</title>
        <authorList>
            <person name="Khomyakova M.A."/>
            <person name="Merkel A.Y."/>
            <person name="Slobodkin A.I."/>
        </authorList>
    </citation>
    <scope>NUCLEOTIDE SEQUENCE</scope>
    <source>
        <strain evidence="2">M17dextr</strain>
    </source>
</reference>
<dbReference type="PANTHER" id="PTHR43581:SF4">
    <property type="entry name" value="ATP_GTP PHOSPHATASE"/>
    <property type="match status" value="1"/>
</dbReference>
<dbReference type="SUPFAM" id="SSF52540">
    <property type="entry name" value="P-loop containing nucleoside triphosphate hydrolases"/>
    <property type="match status" value="1"/>
</dbReference>
<dbReference type="InterPro" id="IPR051396">
    <property type="entry name" value="Bact_Antivir_Def_Nuclease"/>
</dbReference>
<dbReference type="Proteomes" id="UP001431776">
    <property type="component" value="Unassembled WGS sequence"/>
</dbReference>
<evidence type="ECO:0000259" key="1">
    <source>
        <dbReference type="Pfam" id="PF13304"/>
    </source>
</evidence>
<name>A0AAW6U884_9BACT</name>
<proteinExistence type="predicted"/>
<dbReference type="InterPro" id="IPR003959">
    <property type="entry name" value="ATPase_AAA_core"/>
</dbReference>
<sequence length="517" mass="58537">MGDIDLRGGSVFHRYGEPPAILKATFSNGCEVHVRIGENNQIFGLLFDDSGKPVRTKAVAANIDLPSIAILPQIRPLQESEKLLTEEYVRRSVDTGLSSRHFRNQVHFMRSEYFDKFVQRTEQSWRQLHIESLNIEGDHPDDQYLSFHVRDTDFVAEVGWMGHGLQMWLQTMWFLARSSDAATVILDEPDVYMHADLQRRLIRMLKMDQRQTIVATHSVEIMSEVGPEDIVVVDKTRKQSSVAASLPAVQKTIDQLGGVHNIHLARLWNSRRHLLIEGKDVPLLKVLQNVLSPDSDLPLDIIPNVSVGGWSGWQRAVGSAKSMKNAAGEDIITYCIFDSDYQTEDEINERYEQACEHDINLHIWSEKEIENYLLVPVAIVRVIEGRIPANRHCPTPEDVANQIEKIASSMRDDVFDAMSQQYLAGDRAGGVTAANRKARKRIEKAWQTREGRQRIVSGKRVVSELSKWSKDNFDVSFGAISLARAMTKKDVQKEVRGVIQAIVRGTKIPLRLRSTGD</sequence>
<organism evidence="2 3">
    <name type="scientific">Anaerobaca lacustris</name>
    <dbReference type="NCBI Taxonomy" id="3044600"/>
    <lineage>
        <taxon>Bacteria</taxon>
        <taxon>Pseudomonadati</taxon>
        <taxon>Planctomycetota</taxon>
        <taxon>Phycisphaerae</taxon>
        <taxon>Sedimentisphaerales</taxon>
        <taxon>Anaerobacaceae</taxon>
        <taxon>Anaerobaca</taxon>
    </lineage>
</organism>
<dbReference type="Gene3D" id="3.40.50.300">
    <property type="entry name" value="P-loop containing nucleotide triphosphate hydrolases"/>
    <property type="match status" value="1"/>
</dbReference>